<protein>
    <submittedName>
        <fullName evidence="2">DSBA-like thioredoxin domain protein</fullName>
    </submittedName>
</protein>
<evidence type="ECO:0000259" key="1">
    <source>
        <dbReference type="Pfam" id="PF01323"/>
    </source>
</evidence>
<dbReference type="EMBL" id="FWFR01000002">
    <property type="protein sequence ID" value="SLN65236.1"/>
    <property type="molecule type" value="Genomic_DNA"/>
</dbReference>
<keyword evidence="3" id="KW-1185">Reference proteome</keyword>
<organism evidence="2 3">
    <name type="scientific">Oceanibacterium hippocampi</name>
    <dbReference type="NCBI Taxonomy" id="745714"/>
    <lineage>
        <taxon>Bacteria</taxon>
        <taxon>Pseudomonadati</taxon>
        <taxon>Pseudomonadota</taxon>
        <taxon>Alphaproteobacteria</taxon>
        <taxon>Sneathiellales</taxon>
        <taxon>Sneathiellaceae</taxon>
        <taxon>Oceanibacterium</taxon>
    </lineage>
</organism>
<dbReference type="Proteomes" id="UP000193200">
    <property type="component" value="Unassembled WGS sequence"/>
</dbReference>
<dbReference type="PANTHER" id="PTHR13887:SF41">
    <property type="entry name" value="THIOREDOXIN SUPERFAMILY PROTEIN"/>
    <property type="match status" value="1"/>
</dbReference>
<accession>A0A1Y5TJ03</accession>
<dbReference type="PANTHER" id="PTHR13887">
    <property type="entry name" value="GLUTATHIONE S-TRANSFERASE KAPPA"/>
    <property type="match status" value="1"/>
</dbReference>
<dbReference type="AlphaFoldDB" id="A0A1Y5TJ03"/>
<dbReference type="InterPro" id="IPR001853">
    <property type="entry name" value="DSBA-like_thioredoxin_dom"/>
</dbReference>
<dbReference type="GO" id="GO:0016491">
    <property type="term" value="F:oxidoreductase activity"/>
    <property type="evidence" value="ECO:0007669"/>
    <property type="project" value="InterPro"/>
</dbReference>
<dbReference type="InParanoid" id="A0A1Y5TJ03"/>
<proteinExistence type="predicted"/>
<name>A0A1Y5TJ03_9PROT</name>
<dbReference type="RefSeq" id="WP_085884290.1">
    <property type="nucleotide sequence ID" value="NZ_FWFR01000002.1"/>
</dbReference>
<dbReference type="Pfam" id="PF01323">
    <property type="entry name" value="DSBA"/>
    <property type="match status" value="1"/>
</dbReference>
<reference evidence="2 3" key="1">
    <citation type="submission" date="2017-03" db="EMBL/GenBank/DDBJ databases">
        <authorList>
            <person name="Afonso C.L."/>
            <person name="Miller P.J."/>
            <person name="Scott M.A."/>
            <person name="Spackman E."/>
            <person name="Goraichik I."/>
            <person name="Dimitrov K.M."/>
            <person name="Suarez D.L."/>
            <person name="Swayne D.E."/>
        </authorList>
    </citation>
    <scope>NUCLEOTIDE SEQUENCE [LARGE SCALE GENOMIC DNA]</scope>
    <source>
        <strain evidence="2 3">CECT 7691</strain>
    </source>
</reference>
<sequence>MTTQSEPLRIDIVSDVVCPWCIIGYRQLARALDATGTAHEIHWHPFELNPDMPPEGQNLREHIVEKYGSTPEQSEASRVRMTELGTDLGFVFRFADDMRMHNTFNTHQLLHWSDQQGRKHALKQALFAAHFTDRRDLSDDNVLADVAADVGLDRSEALAVLADQRYAAEVRNVENFWVSQGIRGVPAMIFNRRHLVTGAQGVENYTRILEQLAGMQDQATG</sequence>
<dbReference type="InterPro" id="IPR036249">
    <property type="entry name" value="Thioredoxin-like_sf"/>
</dbReference>
<evidence type="ECO:0000313" key="3">
    <source>
        <dbReference type="Proteomes" id="UP000193200"/>
    </source>
</evidence>
<dbReference type="CDD" id="cd03024">
    <property type="entry name" value="DsbA_FrnE"/>
    <property type="match status" value="1"/>
</dbReference>
<dbReference type="Gene3D" id="3.40.30.10">
    <property type="entry name" value="Glutaredoxin"/>
    <property type="match status" value="1"/>
</dbReference>
<gene>
    <name evidence="2" type="ORF">OCH7691_02974</name>
</gene>
<evidence type="ECO:0000313" key="2">
    <source>
        <dbReference type="EMBL" id="SLN65236.1"/>
    </source>
</evidence>
<dbReference type="SUPFAM" id="SSF52833">
    <property type="entry name" value="Thioredoxin-like"/>
    <property type="match status" value="1"/>
</dbReference>
<feature type="domain" description="DSBA-like thioredoxin" evidence="1">
    <location>
        <begin position="10"/>
        <end position="207"/>
    </location>
</feature>
<dbReference type="OrthoDB" id="9799122at2"/>